<feature type="binding site" evidence="11">
    <location>
        <position position="286"/>
    </location>
    <ligand>
        <name>Mg(2+)</name>
        <dbReference type="ChEBI" id="CHEBI:18420"/>
    </ligand>
</feature>
<keyword evidence="6 10" id="KW-0274">FAD</keyword>
<evidence type="ECO:0000256" key="4">
    <source>
        <dbReference type="ARBA" id="ARBA00022679"/>
    </source>
</evidence>
<dbReference type="SUPFAM" id="SSF143631">
    <property type="entry name" value="ApbE-like"/>
    <property type="match status" value="1"/>
</dbReference>
<dbReference type="Proteomes" id="UP000190852">
    <property type="component" value="Unassembled WGS sequence"/>
</dbReference>
<dbReference type="GO" id="GO:0005886">
    <property type="term" value="C:plasma membrane"/>
    <property type="evidence" value="ECO:0007669"/>
    <property type="project" value="UniProtKB-SubCell"/>
</dbReference>
<comment type="function">
    <text evidence="12">Flavin transferase that catalyzes the transfer of the FMN moiety of FAD and its covalent binding to the hydroxyl group of a threonine residue in a target flavoprotein.</text>
</comment>
<feature type="binding site" evidence="11">
    <location>
        <position position="282"/>
    </location>
    <ligand>
        <name>Mg(2+)</name>
        <dbReference type="ChEBI" id="CHEBI:18420"/>
    </ligand>
</feature>
<keyword evidence="12" id="KW-0997">Cell inner membrane</keyword>
<dbReference type="PANTHER" id="PTHR30040">
    <property type="entry name" value="THIAMINE BIOSYNTHESIS LIPOPROTEIN APBE"/>
    <property type="match status" value="1"/>
</dbReference>
<dbReference type="PANTHER" id="PTHR30040:SF2">
    <property type="entry name" value="FAD:PROTEIN FMN TRANSFERASE"/>
    <property type="match status" value="1"/>
</dbReference>
<keyword evidence="7 10" id="KW-0460">Magnesium</keyword>
<dbReference type="EMBL" id="FUYQ01000010">
    <property type="protein sequence ID" value="SKB55224.1"/>
    <property type="molecule type" value="Genomic_DNA"/>
</dbReference>
<evidence type="ECO:0000256" key="10">
    <source>
        <dbReference type="PIRNR" id="PIRNR006268"/>
    </source>
</evidence>
<proteinExistence type="inferred from homology"/>
<dbReference type="GO" id="GO:0016740">
    <property type="term" value="F:transferase activity"/>
    <property type="evidence" value="ECO:0007669"/>
    <property type="project" value="UniProtKB-UniRule"/>
</dbReference>
<reference evidence="14" key="1">
    <citation type="submission" date="2017-02" db="EMBL/GenBank/DDBJ databases">
        <authorList>
            <person name="Varghese N."/>
            <person name="Submissions S."/>
        </authorList>
    </citation>
    <scope>NUCLEOTIDE SEQUENCE [LARGE SCALE GENOMIC DNA]</scope>
    <source>
        <strain evidence="14">DSM 24967</strain>
    </source>
</reference>
<keyword evidence="12" id="KW-1003">Cell membrane</keyword>
<evidence type="ECO:0000313" key="14">
    <source>
        <dbReference type="Proteomes" id="UP000190852"/>
    </source>
</evidence>
<keyword evidence="12 13" id="KW-0449">Lipoprotein</keyword>
<dbReference type="Pfam" id="PF02424">
    <property type="entry name" value="ApbE"/>
    <property type="match status" value="1"/>
</dbReference>
<dbReference type="InterPro" id="IPR003374">
    <property type="entry name" value="ApbE-like_sf"/>
</dbReference>
<dbReference type="PIRSF" id="PIRSF006268">
    <property type="entry name" value="ApbE"/>
    <property type="match status" value="1"/>
</dbReference>
<keyword evidence="5 10" id="KW-0479">Metal-binding</keyword>
<evidence type="ECO:0000256" key="1">
    <source>
        <dbReference type="ARBA" id="ARBA00011955"/>
    </source>
</evidence>
<sequence length="343" mass="38267">MTKLVAFTAAVGIVFILTGCFNKKEYFEDSGTVFHTLYHIKYESHELLTEKIDAELQQFNLSLNPFNPNSIISKVNNNEPVEVDPWFKEVLTKSLEVSAATDGVFDITCAPMVNLWGFGFNKMDSVTPQMIDSIKSFVGYQKIHLEGSRIVKDDPRVIINCSAIAKGYACDVIARLLEKEGVENYMVEIGGEVTMKGVNAQGDCWRIGINKPEDETTGMKNEVEEVVQLCKKGGVATSGNYRNYYIKDGKKYAHTIDPRTGYPAQQDILSATVVADDCMTADAYATSFMAMGTKAMRKLVTKTKGIEYFIIYTDSIGNQQIEYSKGMIPFLPNRQQLAILENP</sequence>
<protein>
    <recommendedName>
        <fullName evidence="2 10">FAD:protein FMN transferase</fullName>
        <ecNumber evidence="1 10">2.7.1.180</ecNumber>
    </recommendedName>
    <alternativeName>
        <fullName evidence="8 10">Flavin transferase</fullName>
    </alternativeName>
</protein>
<evidence type="ECO:0000313" key="13">
    <source>
        <dbReference type="EMBL" id="SKB55224.1"/>
    </source>
</evidence>
<dbReference type="AlphaFoldDB" id="A0A1T5C709"/>
<keyword evidence="12" id="KW-0472">Membrane</keyword>
<gene>
    <name evidence="13" type="ORF">SAMN05660349_01742</name>
</gene>
<comment type="catalytic activity">
    <reaction evidence="9 10 12">
        <text>L-threonyl-[protein] + FAD = FMN-L-threonyl-[protein] + AMP + H(+)</text>
        <dbReference type="Rhea" id="RHEA:36847"/>
        <dbReference type="Rhea" id="RHEA-COMP:11060"/>
        <dbReference type="Rhea" id="RHEA-COMP:11061"/>
        <dbReference type="ChEBI" id="CHEBI:15378"/>
        <dbReference type="ChEBI" id="CHEBI:30013"/>
        <dbReference type="ChEBI" id="CHEBI:57692"/>
        <dbReference type="ChEBI" id="CHEBI:74257"/>
        <dbReference type="ChEBI" id="CHEBI:456215"/>
        <dbReference type="EC" id="2.7.1.180"/>
    </reaction>
</comment>
<evidence type="ECO:0000256" key="5">
    <source>
        <dbReference type="ARBA" id="ARBA00022723"/>
    </source>
</evidence>
<name>A0A1T5C709_9BACT</name>
<evidence type="ECO:0000256" key="7">
    <source>
        <dbReference type="ARBA" id="ARBA00022842"/>
    </source>
</evidence>
<evidence type="ECO:0000256" key="6">
    <source>
        <dbReference type="ARBA" id="ARBA00022827"/>
    </source>
</evidence>
<evidence type="ECO:0000256" key="11">
    <source>
        <dbReference type="PIRSR" id="PIRSR006268-2"/>
    </source>
</evidence>
<organism evidence="13 14">
    <name type="scientific">Parabacteroides chartae</name>
    <dbReference type="NCBI Taxonomy" id="1037355"/>
    <lineage>
        <taxon>Bacteria</taxon>
        <taxon>Pseudomonadati</taxon>
        <taxon>Bacteroidota</taxon>
        <taxon>Bacteroidia</taxon>
        <taxon>Bacteroidales</taxon>
        <taxon>Tannerellaceae</taxon>
        <taxon>Parabacteroides</taxon>
    </lineage>
</organism>
<evidence type="ECO:0000256" key="9">
    <source>
        <dbReference type="ARBA" id="ARBA00048540"/>
    </source>
</evidence>
<keyword evidence="14" id="KW-1185">Reference proteome</keyword>
<accession>A0A1T5C709</accession>
<dbReference type="RefSeq" id="WP_079683278.1">
    <property type="nucleotide sequence ID" value="NZ_FUYQ01000010.1"/>
</dbReference>
<dbReference type="InterPro" id="IPR024932">
    <property type="entry name" value="ApbE"/>
</dbReference>
<comment type="cofactor">
    <cofactor evidence="11">
        <name>Mg(2+)</name>
        <dbReference type="ChEBI" id="CHEBI:18420"/>
    </cofactor>
    <cofactor evidence="11">
        <name>Mn(2+)</name>
        <dbReference type="ChEBI" id="CHEBI:29035"/>
    </cofactor>
    <text evidence="11">Magnesium. Can also use manganese.</text>
</comment>
<keyword evidence="3 10" id="KW-0285">Flavoprotein</keyword>
<feature type="binding site" evidence="11">
    <location>
        <position position="163"/>
    </location>
    <ligand>
        <name>Mg(2+)</name>
        <dbReference type="ChEBI" id="CHEBI:18420"/>
    </ligand>
</feature>
<dbReference type="EC" id="2.7.1.180" evidence="1 10"/>
<keyword evidence="4 10" id="KW-0808">Transferase</keyword>
<dbReference type="GO" id="GO:0046872">
    <property type="term" value="F:metal ion binding"/>
    <property type="evidence" value="ECO:0007669"/>
    <property type="project" value="UniProtKB-UniRule"/>
</dbReference>
<evidence type="ECO:0000256" key="3">
    <source>
        <dbReference type="ARBA" id="ARBA00022630"/>
    </source>
</evidence>
<evidence type="ECO:0000256" key="8">
    <source>
        <dbReference type="ARBA" id="ARBA00031306"/>
    </source>
</evidence>
<evidence type="ECO:0000256" key="12">
    <source>
        <dbReference type="RuleBase" id="RU363002"/>
    </source>
</evidence>
<dbReference type="PROSITE" id="PS51257">
    <property type="entry name" value="PROKAR_LIPOPROTEIN"/>
    <property type="match status" value="1"/>
</dbReference>
<dbReference type="Gene3D" id="3.10.520.10">
    <property type="entry name" value="ApbE-like domains"/>
    <property type="match status" value="1"/>
</dbReference>
<comment type="similarity">
    <text evidence="10 12">Belongs to the ApbE family.</text>
</comment>
<evidence type="ECO:0000256" key="2">
    <source>
        <dbReference type="ARBA" id="ARBA00016337"/>
    </source>
</evidence>
<comment type="subcellular location">
    <subcellularLocation>
        <location evidence="12">Cell inner membrane</location>
        <topology evidence="12">Lipid-anchor</topology>
        <orientation evidence="12">Periplasmic side</orientation>
    </subcellularLocation>
</comment>